<dbReference type="GO" id="GO:0005886">
    <property type="term" value="C:plasma membrane"/>
    <property type="evidence" value="ECO:0007669"/>
    <property type="project" value="UniProtKB-SubCell"/>
</dbReference>
<dbReference type="InterPro" id="IPR000390">
    <property type="entry name" value="Small_drug/metabolite_transptr"/>
</dbReference>
<accession>A0A5J6V9I5</accession>
<dbReference type="InterPro" id="IPR045324">
    <property type="entry name" value="Small_multidrug_res"/>
</dbReference>
<feature type="transmembrane region" description="Helical" evidence="8">
    <location>
        <begin position="82"/>
        <end position="100"/>
    </location>
</feature>
<feature type="transmembrane region" description="Helical" evidence="8">
    <location>
        <begin position="27"/>
        <end position="47"/>
    </location>
</feature>
<feature type="transmembrane region" description="Helical" evidence="8">
    <location>
        <begin position="59"/>
        <end position="76"/>
    </location>
</feature>
<keyword evidence="4 7" id="KW-0812">Transmembrane</keyword>
<keyword evidence="10" id="KW-1185">Reference proteome</keyword>
<evidence type="ECO:0000256" key="1">
    <source>
        <dbReference type="ARBA" id="ARBA00004651"/>
    </source>
</evidence>
<evidence type="ECO:0000256" key="4">
    <source>
        <dbReference type="ARBA" id="ARBA00022692"/>
    </source>
</evidence>
<dbReference type="RefSeq" id="WP_158062307.1">
    <property type="nucleotide sequence ID" value="NZ_CP044427.1"/>
</dbReference>
<sequence length="122" mass="12479">MAWGILLFSAILEAVWATALGASEGLTRPVATIVFLIFCVLSLIGLAQAMRSIPIGTAYAVWTGLGAVLTVTWAAITGAEPLTPLKVLFLAGIIGCAAGLKFTTAAPAVQAVPEDPPQARSS</sequence>
<gene>
    <name evidence="9" type="ORF">FY030_14875</name>
</gene>
<reference evidence="9 10" key="1">
    <citation type="submission" date="2019-09" db="EMBL/GenBank/DDBJ databases">
        <title>Serinicoccus pratensis sp. nov., isolated from meadow soil.</title>
        <authorList>
            <person name="Zhang W."/>
        </authorList>
    </citation>
    <scope>NUCLEOTIDE SEQUENCE [LARGE SCALE GENOMIC DNA]</scope>
    <source>
        <strain evidence="9 10">W204</strain>
    </source>
</reference>
<proteinExistence type="inferred from homology"/>
<dbReference type="PANTHER" id="PTHR30561">
    <property type="entry name" value="SMR FAMILY PROTON-DEPENDENT DRUG EFFLUX TRANSPORTER SUGE"/>
    <property type="match status" value="1"/>
</dbReference>
<dbReference type="SUPFAM" id="SSF103481">
    <property type="entry name" value="Multidrug resistance efflux transporter EmrE"/>
    <property type="match status" value="1"/>
</dbReference>
<organism evidence="9 10">
    <name type="scientific">Ornithinimicrobium pratense</name>
    <dbReference type="NCBI Taxonomy" id="2593973"/>
    <lineage>
        <taxon>Bacteria</taxon>
        <taxon>Bacillati</taxon>
        <taxon>Actinomycetota</taxon>
        <taxon>Actinomycetes</taxon>
        <taxon>Micrococcales</taxon>
        <taxon>Ornithinimicrobiaceae</taxon>
        <taxon>Ornithinimicrobium</taxon>
    </lineage>
</organism>
<comment type="subcellular location">
    <subcellularLocation>
        <location evidence="1 7">Cell membrane</location>
        <topology evidence="1 7">Multi-pass membrane protein</topology>
    </subcellularLocation>
</comment>
<evidence type="ECO:0000256" key="7">
    <source>
        <dbReference type="RuleBase" id="RU003942"/>
    </source>
</evidence>
<evidence type="ECO:0000256" key="2">
    <source>
        <dbReference type="ARBA" id="ARBA00022448"/>
    </source>
</evidence>
<dbReference type="Gene3D" id="1.10.3730.20">
    <property type="match status" value="1"/>
</dbReference>
<dbReference type="AlphaFoldDB" id="A0A5J6V9I5"/>
<evidence type="ECO:0000313" key="9">
    <source>
        <dbReference type="EMBL" id="QFG69813.1"/>
    </source>
</evidence>
<name>A0A5J6V9I5_9MICO</name>
<keyword evidence="6 8" id="KW-0472">Membrane</keyword>
<keyword evidence="3" id="KW-1003">Cell membrane</keyword>
<dbReference type="Pfam" id="PF00893">
    <property type="entry name" value="Multi_Drug_Res"/>
    <property type="match status" value="1"/>
</dbReference>
<dbReference type="Proteomes" id="UP000326546">
    <property type="component" value="Chromosome"/>
</dbReference>
<evidence type="ECO:0000256" key="6">
    <source>
        <dbReference type="ARBA" id="ARBA00023136"/>
    </source>
</evidence>
<keyword evidence="5 8" id="KW-1133">Transmembrane helix</keyword>
<dbReference type="OrthoDB" id="21828at2"/>
<comment type="similarity">
    <text evidence="7">Belongs to the drug/metabolite transporter (DMT) superfamily. Small multidrug resistance (SMR) (TC 2.A.7.1) family.</text>
</comment>
<dbReference type="GO" id="GO:0022857">
    <property type="term" value="F:transmembrane transporter activity"/>
    <property type="evidence" value="ECO:0007669"/>
    <property type="project" value="InterPro"/>
</dbReference>
<evidence type="ECO:0000256" key="5">
    <source>
        <dbReference type="ARBA" id="ARBA00022989"/>
    </source>
</evidence>
<evidence type="ECO:0000256" key="8">
    <source>
        <dbReference type="SAM" id="Phobius"/>
    </source>
</evidence>
<dbReference type="InterPro" id="IPR037185">
    <property type="entry name" value="EmrE-like"/>
</dbReference>
<dbReference type="EMBL" id="CP044427">
    <property type="protein sequence ID" value="QFG69813.1"/>
    <property type="molecule type" value="Genomic_DNA"/>
</dbReference>
<protein>
    <submittedName>
        <fullName evidence="9">Multidrug efflux SMR transporter</fullName>
    </submittedName>
</protein>
<evidence type="ECO:0000256" key="3">
    <source>
        <dbReference type="ARBA" id="ARBA00022475"/>
    </source>
</evidence>
<dbReference type="KEGG" id="serw:FY030_14875"/>
<dbReference type="PANTHER" id="PTHR30561:SF0">
    <property type="entry name" value="GUANIDINIUM EXPORTER"/>
    <property type="match status" value="1"/>
</dbReference>
<evidence type="ECO:0000313" key="10">
    <source>
        <dbReference type="Proteomes" id="UP000326546"/>
    </source>
</evidence>
<keyword evidence="2" id="KW-0813">Transport</keyword>